<dbReference type="GO" id="GO:0050297">
    <property type="term" value="F:stizolobate synthase activity"/>
    <property type="evidence" value="ECO:0007669"/>
    <property type="project" value="UniProtKB-EC"/>
</dbReference>
<dbReference type="InterPro" id="IPR014436">
    <property type="entry name" value="Extradiol_dOase_DODA"/>
</dbReference>
<evidence type="ECO:0000256" key="5">
    <source>
        <dbReference type="ARBA" id="ARBA00023002"/>
    </source>
</evidence>
<gene>
    <name evidence="7" type="primary">ygiD</name>
    <name evidence="7" type="ORF">MZV50_17805</name>
</gene>
<accession>A0ABY4ZP21</accession>
<comment type="cofactor">
    <cofactor evidence="1">
        <name>Zn(2+)</name>
        <dbReference type="ChEBI" id="CHEBI:29105"/>
    </cofactor>
</comment>
<dbReference type="PANTHER" id="PTHR30096:SF0">
    <property type="entry name" value="4,5-DOPA DIOXYGENASE EXTRADIOL-LIKE PROTEIN"/>
    <property type="match status" value="1"/>
</dbReference>
<dbReference type="Gene3D" id="3.40.830.10">
    <property type="entry name" value="LigB-like"/>
    <property type="match status" value="1"/>
</dbReference>
<sequence>MSRLPVIFFGHGSPMIALETNDTTRTWKAMGDAVGKPKAILCVSAHWLTRGVAVTAMTRPRTIHDFGASFPKALFDQQYPAPGSPELAARVREILSPTPVALDEGGWGLDHGTWSVLGKAFPDADVPVVQLSMDAAKPPAWHYEIGQRLAPLRDEGVLIVGTGNIVHNLPAMDWGDRHCAPYDWSQRFNDYIKTAIVEDAPERVVGFESQGQDAQRSVPTPDHYWPLLYVLGARLPGDVPTFAPDHIEHGSLSMTSVTLSTPHPASA</sequence>
<evidence type="ECO:0000313" key="7">
    <source>
        <dbReference type="EMBL" id="USQ94430.1"/>
    </source>
</evidence>
<dbReference type="NCBIfam" id="NF007914">
    <property type="entry name" value="PRK10628.1"/>
    <property type="match status" value="1"/>
</dbReference>
<evidence type="ECO:0000313" key="8">
    <source>
        <dbReference type="Proteomes" id="UP001057520"/>
    </source>
</evidence>
<evidence type="ECO:0000256" key="1">
    <source>
        <dbReference type="ARBA" id="ARBA00001947"/>
    </source>
</evidence>
<evidence type="ECO:0000256" key="3">
    <source>
        <dbReference type="ARBA" id="ARBA00022723"/>
    </source>
</evidence>
<dbReference type="PANTHER" id="PTHR30096">
    <property type="entry name" value="4,5-DOPA DIOXYGENASE EXTRADIOL-LIKE PROTEIN"/>
    <property type="match status" value="1"/>
</dbReference>
<evidence type="ECO:0000256" key="4">
    <source>
        <dbReference type="ARBA" id="ARBA00022833"/>
    </source>
</evidence>
<evidence type="ECO:0000259" key="6">
    <source>
        <dbReference type="Pfam" id="PF02900"/>
    </source>
</evidence>
<reference evidence="7 8" key="1">
    <citation type="submission" date="2022-04" db="EMBL/GenBank/DDBJ databases">
        <title>Genome sequence of soybean root-associated Caulobacter segnis RL271.</title>
        <authorList>
            <person name="Longley R."/>
            <person name="Bonito G."/>
            <person name="Trigodet F."/>
            <person name="Crosson S."/>
            <person name="Fiebig A."/>
        </authorList>
    </citation>
    <scope>NUCLEOTIDE SEQUENCE [LARGE SCALE GENOMIC DNA]</scope>
    <source>
        <strain evidence="7 8">RL271</strain>
    </source>
</reference>
<keyword evidence="5 7" id="KW-0560">Oxidoreductase</keyword>
<keyword evidence="7" id="KW-0223">Dioxygenase</keyword>
<keyword evidence="4" id="KW-0862">Zinc</keyword>
<name>A0ABY4ZP21_9CAUL</name>
<feature type="domain" description="Extradiol ring-cleavage dioxygenase class III enzyme subunit B" evidence="6">
    <location>
        <begin position="34"/>
        <end position="194"/>
    </location>
</feature>
<evidence type="ECO:0000256" key="2">
    <source>
        <dbReference type="ARBA" id="ARBA00007581"/>
    </source>
</evidence>
<proteinExistence type="inferred from homology"/>
<organism evidence="7 8">
    <name type="scientific">Caulobacter segnis</name>
    <dbReference type="NCBI Taxonomy" id="88688"/>
    <lineage>
        <taxon>Bacteria</taxon>
        <taxon>Pseudomonadati</taxon>
        <taxon>Pseudomonadota</taxon>
        <taxon>Alphaproteobacteria</taxon>
        <taxon>Caulobacterales</taxon>
        <taxon>Caulobacteraceae</taxon>
        <taxon>Caulobacter</taxon>
    </lineage>
</organism>
<dbReference type="EMBL" id="CP096040">
    <property type="protein sequence ID" value="USQ94430.1"/>
    <property type="molecule type" value="Genomic_DNA"/>
</dbReference>
<dbReference type="InterPro" id="IPR004183">
    <property type="entry name" value="Xdiol_dOase_suB"/>
</dbReference>
<dbReference type="PIRSF" id="PIRSF006157">
    <property type="entry name" value="Doxgns_DODA"/>
    <property type="match status" value="1"/>
</dbReference>
<comment type="similarity">
    <text evidence="2">Belongs to the DODA-type extradiol aromatic ring-opening dioxygenase family.</text>
</comment>
<protein>
    <submittedName>
        <fullName evidence="7">4,5-DOPA dioxygenase extradiol</fullName>
        <ecNumber evidence="7">1.13.11.29</ecNumber>
    </submittedName>
</protein>
<dbReference type="Pfam" id="PF02900">
    <property type="entry name" value="LigB"/>
    <property type="match status" value="1"/>
</dbReference>
<dbReference type="SUPFAM" id="SSF53213">
    <property type="entry name" value="LigB-like"/>
    <property type="match status" value="1"/>
</dbReference>
<keyword evidence="8" id="KW-1185">Reference proteome</keyword>
<dbReference type="Proteomes" id="UP001057520">
    <property type="component" value="Chromosome"/>
</dbReference>
<keyword evidence="3" id="KW-0479">Metal-binding</keyword>
<dbReference type="CDD" id="cd07363">
    <property type="entry name" value="45_DOPA_Dioxygenase"/>
    <property type="match status" value="1"/>
</dbReference>
<dbReference type="EC" id="1.13.11.29" evidence="7"/>